<dbReference type="EMBL" id="ML991801">
    <property type="protein sequence ID" value="KAF2234144.1"/>
    <property type="molecule type" value="Genomic_DNA"/>
</dbReference>
<reference evidence="1" key="1">
    <citation type="journal article" date="2020" name="Stud. Mycol.">
        <title>101 Dothideomycetes genomes: a test case for predicting lifestyles and emergence of pathogens.</title>
        <authorList>
            <person name="Haridas S."/>
            <person name="Albert R."/>
            <person name="Binder M."/>
            <person name="Bloem J."/>
            <person name="Labutti K."/>
            <person name="Salamov A."/>
            <person name="Andreopoulos B."/>
            <person name="Baker S."/>
            <person name="Barry K."/>
            <person name="Bills G."/>
            <person name="Bluhm B."/>
            <person name="Cannon C."/>
            <person name="Castanera R."/>
            <person name="Culley D."/>
            <person name="Daum C."/>
            <person name="Ezra D."/>
            <person name="Gonzalez J."/>
            <person name="Henrissat B."/>
            <person name="Kuo A."/>
            <person name="Liang C."/>
            <person name="Lipzen A."/>
            <person name="Lutzoni F."/>
            <person name="Magnuson J."/>
            <person name="Mondo S."/>
            <person name="Nolan M."/>
            <person name="Ohm R."/>
            <person name="Pangilinan J."/>
            <person name="Park H.-J."/>
            <person name="Ramirez L."/>
            <person name="Alfaro M."/>
            <person name="Sun H."/>
            <person name="Tritt A."/>
            <person name="Yoshinaga Y."/>
            <person name="Zwiers L.-H."/>
            <person name="Turgeon B."/>
            <person name="Goodwin S."/>
            <person name="Spatafora J."/>
            <person name="Crous P."/>
            <person name="Grigoriev I."/>
        </authorList>
    </citation>
    <scope>NUCLEOTIDE SEQUENCE</scope>
    <source>
        <strain evidence="1">Tuck. ex Michener</strain>
    </source>
</reference>
<name>A0A6A6H7Q8_VIRVR</name>
<dbReference type="OrthoDB" id="3930134at2759"/>
<sequence length="161" mass="16895">MGSTLITKTPTRPILGPLTTTFTAPSSCSAVFSSPASDNLSEAPTSPVYSASQGIRCDVYTLVENGVEDAEFLNDNEDCWPSAMSSKSPGSYSMEFFVATFDGWGFYSPGLLCPNGYTSACSAALLSNGVSSTIANGQSFEFQFPLVPGETAVGCCPRYVS</sequence>
<evidence type="ECO:0000313" key="2">
    <source>
        <dbReference type="Proteomes" id="UP000800092"/>
    </source>
</evidence>
<proteinExistence type="predicted"/>
<dbReference type="Proteomes" id="UP000800092">
    <property type="component" value="Unassembled WGS sequence"/>
</dbReference>
<protein>
    <submittedName>
        <fullName evidence="1">Uncharacterized protein</fullName>
    </submittedName>
</protein>
<keyword evidence="2" id="KW-1185">Reference proteome</keyword>
<dbReference type="AlphaFoldDB" id="A0A6A6H7Q8"/>
<accession>A0A6A6H7Q8</accession>
<gene>
    <name evidence="1" type="ORF">EV356DRAFT_181507</name>
</gene>
<organism evidence="1 2">
    <name type="scientific">Viridothelium virens</name>
    <name type="common">Speckled blister lichen</name>
    <name type="synonym">Trypethelium virens</name>
    <dbReference type="NCBI Taxonomy" id="1048519"/>
    <lineage>
        <taxon>Eukaryota</taxon>
        <taxon>Fungi</taxon>
        <taxon>Dikarya</taxon>
        <taxon>Ascomycota</taxon>
        <taxon>Pezizomycotina</taxon>
        <taxon>Dothideomycetes</taxon>
        <taxon>Dothideomycetes incertae sedis</taxon>
        <taxon>Trypetheliales</taxon>
        <taxon>Trypetheliaceae</taxon>
        <taxon>Viridothelium</taxon>
    </lineage>
</organism>
<evidence type="ECO:0000313" key="1">
    <source>
        <dbReference type="EMBL" id="KAF2234144.1"/>
    </source>
</evidence>